<evidence type="ECO:0000256" key="6">
    <source>
        <dbReference type="ARBA" id="ARBA00023239"/>
    </source>
</evidence>
<dbReference type="InterPro" id="IPR045865">
    <property type="entry name" value="ACT-like_dom_sf"/>
</dbReference>
<proteinExistence type="predicted"/>
<organism evidence="9 10">
    <name type="scientific">Cyberlindnera jadinii (strain ATCC 18201 / CBS 1600 / BCRC 20928 / JCM 3617 / NBRC 0987 / NRRL Y-1542)</name>
    <name type="common">Torula yeast</name>
    <name type="synonym">Candida utilis</name>
    <dbReference type="NCBI Taxonomy" id="983966"/>
    <lineage>
        <taxon>Eukaryota</taxon>
        <taxon>Fungi</taxon>
        <taxon>Dikarya</taxon>
        <taxon>Ascomycota</taxon>
        <taxon>Saccharomycotina</taxon>
        <taxon>Saccharomycetes</taxon>
        <taxon>Phaffomycetales</taxon>
        <taxon>Phaffomycetaceae</taxon>
        <taxon>Cyberlindnera</taxon>
    </lineage>
</organism>
<dbReference type="NCBIfam" id="NF008865">
    <property type="entry name" value="PRK11898.1"/>
    <property type="match status" value="1"/>
</dbReference>
<dbReference type="EMBL" id="KV453933">
    <property type="protein sequence ID" value="ODV72846.1"/>
    <property type="molecule type" value="Genomic_DNA"/>
</dbReference>
<evidence type="ECO:0000256" key="1">
    <source>
        <dbReference type="ARBA" id="ARBA00004741"/>
    </source>
</evidence>
<dbReference type="PROSITE" id="PS51171">
    <property type="entry name" value="PREPHENATE_DEHYDR_3"/>
    <property type="match status" value="1"/>
</dbReference>
<dbReference type="Proteomes" id="UP000094389">
    <property type="component" value="Unassembled WGS sequence"/>
</dbReference>
<feature type="domain" description="ACT" evidence="8">
    <location>
        <begin position="201"/>
        <end position="279"/>
    </location>
</feature>
<dbReference type="CDD" id="cd13532">
    <property type="entry name" value="PBP2_PDT_like"/>
    <property type="match status" value="1"/>
</dbReference>
<evidence type="ECO:0000313" key="9">
    <source>
        <dbReference type="EMBL" id="ODV72846.1"/>
    </source>
</evidence>
<dbReference type="UniPathway" id="UPA00121">
    <property type="reaction ID" value="UER00345"/>
</dbReference>
<accession>A0A1E4S020</accession>
<dbReference type="PIRSF" id="PIRSF001500">
    <property type="entry name" value="Chor_mut_pdt_Ppr"/>
    <property type="match status" value="1"/>
</dbReference>
<keyword evidence="3" id="KW-0028">Amino-acid biosynthesis</keyword>
<dbReference type="PANTHER" id="PTHR21022:SF19">
    <property type="entry name" value="PREPHENATE DEHYDRATASE-RELATED"/>
    <property type="match status" value="1"/>
</dbReference>
<evidence type="ECO:0000256" key="5">
    <source>
        <dbReference type="ARBA" id="ARBA00023222"/>
    </source>
</evidence>
<evidence type="ECO:0000259" key="8">
    <source>
        <dbReference type="PROSITE" id="PS51671"/>
    </source>
</evidence>
<dbReference type="InterPro" id="IPR008242">
    <property type="entry name" value="Chor_mutase/pphenate_deHydtase"/>
</dbReference>
<dbReference type="Pfam" id="PF01842">
    <property type="entry name" value="ACT"/>
    <property type="match status" value="1"/>
</dbReference>
<evidence type="ECO:0000256" key="2">
    <source>
        <dbReference type="ARBA" id="ARBA00013147"/>
    </source>
</evidence>
<evidence type="ECO:0000256" key="3">
    <source>
        <dbReference type="ARBA" id="ARBA00022605"/>
    </source>
</evidence>
<name>A0A1E4S020_CYBJN</name>
<reference evidence="9 10" key="1">
    <citation type="journal article" date="2016" name="Proc. Natl. Acad. Sci. U.S.A.">
        <title>Comparative genomics of biotechnologically important yeasts.</title>
        <authorList>
            <person name="Riley R."/>
            <person name="Haridas S."/>
            <person name="Wolfe K.H."/>
            <person name="Lopes M.R."/>
            <person name="Hittinger C.T."/>
            <person name="Goeker M."/>
            <person name="Salamov A.A."/>
            <person name="Wisecaver J.H."/>
            <person name="Long T.M."/>
            <person name="Calvey C.H."/>
            <person name="Aerts A.L."/>
            <person name="Barry K.W."/>
            <person name="Choi C."/>
            <person name="Clum A."/>
            <person name="Coughlan A.Y."/>
            <person name="Deshpande S."/>
            <person name="Douglass A.P."/>
            <person name="Hanson S.J."/>
            <person name="Klenk H.-P."/>
            <person name="LaButti K.M."/>
            <person name="Lapidus A."/>
            <person name="Lindquist E.A."/>
            <person name="Lipzen A.M."/>
            <person name="Meier-Kolthoff J.P."/>
            <person name="Ohm R.A."/>
            <person name="Otillar R.P."/>
            <person name="Pangilinan J.L."/>
            <person name="Peng Y."/>
            <person name="Rokas A."/>
            <person name="Rosa C.A."/>
            <person name="Scheuner C."/>
            <person name="Sibirny A.A."/>
            <person name="Slot J.C."/>
            <person name="Stielow J.B."/>
            <person name="Sun H."/>
            <person name="Kurtzman C.P."/>
            <person name="Blackwell M."/>
            <person name="Grigoriev I.V."/>
            <person name="Jeffries T.W."/>
        </authorList>
    </citation>
    <scope>NUCLEOTIDE SEQUENCE [LARGE SCALE GENOMIC DNA]</scope>
    <source>
        <strain evidence="10">ATCC 18201 / CBS 1600 / BCRC 20928 / JCM 3617 / NBRC 0987 / NRRL Y-1542</strain>
    </source>
</reference>
<dbReference type="GO" id="GO:0004664">
    <property type="term" value="F:prephenate dehydratase activity"/>
    <property type="evidence" value="ECO:0007669"/>
    <property type="project" value="UniProtKB-EC"/>
</dbReference>
<dbReference type="OrthoDB" id="983542at2759"/>
<dbReference type="Pfam" id="PF00800">
    <property type="entry name" value="PDT"/>
    <property type="match status" value="1"/>
</dbReference>
<sequence length="287" mass="32583">MPFKVAYLGPEGTYTHQAAIQQFGNGDAELVPQPTIKSCFSLLEDEEVDFSVVPFENSTNGQVALAYDLICEWMVRNPNSGLRVVYEQFVAIHHCVLTHSTDMSKVKKIYTHPQAWGQVTNWLFNHPHIEKIDTSSTSKAAEIAAEMGDGHAAISSEYASKVHNVPILHRNVENVKDNTTRFLVLSKHHQVELPQKYITLLAFTVEHEDPGALVKALQVLTDKKINLTSITSRPSIETPWHYIFFIEFWIDQEKDKFEQVVEDFSKQCLSSVILGRFARSERYYGGN</sequence>
<keyword evidence="5" id="KW-0584">Phenylalanine biosynthesis</keyword>
<dbReference type="GO" id="GO:0009094">
    <property type="term" value="P:L-phenylalanine biosynthetic process"/>
    <property type="evidence" value="ECO:0007669"/>
    <property type="project" value="UniProtKB-UniPathway"/>
</dbReference>
<dbReference type="InterPro" id="IPR002912">
    <property type="entry name" value="ACT_dom"/>
</dbReference>
<dbReference type="Gene3D" id="3.40.190.10">
    <property type="entry name" value="Periplasmic binding protein-like II"/>
    <property type="match status" value="2"/>
</dbReference>
<feature type="domain" description="Prephenate dehydratase" evidence="7">
    <location>
        <begin position="4"/>
        <end position="187"/>
    </location>
</feature>
<evidence type="ECO:0000313" key="10">
    <source>
        <dbReference type="Proteomes" id="UP000094389"/>
    </source>
</evidence>
<keyword evidence="6" id="KW-0456">Lyase</keyword>
<dbReference type="SUPFAM" id="SSF55021">
    <property type="entry name" value="ACT-like"/>
    <property type="match status" value="1"/>
</dbReference>
<comment type="pathway">
    <text evidence="1">Amino-acid biosynthesis; L-phenylalanine biosynthesis; phenylpyruvate from prephenate: step 1/1.</text>
</comment>
<dbReference type="CDD" id="cd04905">
    <property type="entry name" value="ACT_CM-PDT"/>
    <property type="match status" value="1"/>
</dbReference>
<dbReference type="AlphaFoldDB" id="A0A1E4S020"/>
<dbReference type="PROSITE" id="PS51671">
    <property type="entry name" value="ACT"/>
    <property type="match status" value="1"/>
</dbReference>
<dbReference type="STRING" id="983966.A0A1E4S020"/>
<keyword evidence="4" id="KW-0057">Aromatic amino acid biosynthesis</keyword>
<protein>
    <recommendedName>
        <fullName evidence="2">prephenate dehydratase</fullName>
        <ecNumber evidence="2">4.2.1.51</ecNumber>
    </recommendedName>
</protein>
<dbReference type="SUPFAM" id="SSF53850">
    <property type="entry name" value="Periplasmic binding protein-like II"/>
    <property type="match status" value="1"/>
</dbReference>
<dbReference type="InterPro" id="IPR001086">
    <property type="entry name" value="Preph_deHydtase"/>
</dbReference>
<dbReference type="RefSeq" id="XP_020069885.1">
    <property type="nucleotide sequence ID" value="XM_020216509.1"/>
</dbReference>
<dbReference type="GeneID" id="30990905"/>
<keyword evidence="10" id="KW-1185">Reference proteome</keyword>
<dbReference type="Gene3D" id="3.30.70.260">
    <property type="match status" value="1"/>
</dbReference>
<gene>
    <name evidence="9" type="ORF">CYBJADRAFT_173850</name>
</gene>
<dbReference type="OMA" id="PLMIYRE"/>
<dbReference type="EC" id="4.2.1.51" evidence="2"/>
<evidence type="ECO:0000256" key="4">
    <source>
        <dbReference type="ARBA" id="ARBA00023141"/>
    </source>
</evidence>
<evidence type="ECO:0000259" key="7">
    <source>
        <dbReference type="PROSITE" id="PS51171"/>
    </source>
</evidence>
<dbReference type="PANTHER" id="PTHR21022">
    <property type="entry name" value="PREPHENATE DEHYDRATASE P PROTEIN"/>
    <property type="match status" value="1"/>
</dbReference>
<dbReference type="GO" id="GO:0005737">
    <property type="term" value="C:cytoplasm"/>
    <property type="evidence" value="ECO:0007669"/>
    <property type="project" value="TreeGrafter"/>
</dbReference>